<dbReference type="InterPro" id="IPR001119">
    <property type="entry name" value="SLH_dom"/>
</dbReference>
<dbReference type="OrthoDB" id="1699244at2"/>
<keyword evidence="1 3" id="KW-0732">Signal</keyword>
<organism evidence="5 6">
    <name type="scientific">Acidilutibacter cellobiosedens</name>
    <dbReference type="NCBI Taxonomy" id="2507161"/>
    <lineage>
        <taxon>Bacteria</taxon>
        <taxon>Bacillati</taxon>
        <taxon>Bacillota</taxon>
        <taxon>Tissierellia</taxon>
        <taxon>Tissierellales</taxon>
        <taxon>Acidilutibacteraceae</taxon>
        <taxon>Acidilutibacter</taxon>
    </lineage>
</organism>
<dbReference type="Gene3D" id="2.60.40.1220">
    <property type="match status" value="5"/>
</dbReference>
<keyword evidence="2" id="KW-0175">Coiled coil</keyword>
<dbReference type="InterPro" id="IPR032812">
    <property type="entry name" value="SbsA_Ig"/>
</dbReference>
<dbReference type="PROSITE" id="PS51272">
    <property type="entry name" value="SLH"/>
    <property type="match status" value="1"/>
</dbReference>
<evidence type="ECO:0000313" key="5">
    <source>
        <dbReference type="EMBL" id="QAT60588.1"/>
    </source>
</evidence>
<accession>A0A410Q9M5</accession>
<feature type="coiled-coil region" evidence="2">
    <location>
        <begin position="928"/>
        <end position="965"/>
    </location>
</feature>
<keyword evidence="6" id="KW-1185">Reference proteome</keyword>
<feature type="chain" id="PRO_5018986896" description="SLH domain-containing protein" evidence="3">
    <location>
        <begin position="24"/>
        <end position="1103"/>
    </location>
</feature>
<proteinExistence type="predicted"/>
<evidence type="ECO:0000256" key="1">
    <source>
        <dbReference type="ARBA" id="ARBA00022729"/>
    </source>
</evidence>
<evidence type="ECO:0000256" key="2">
    <source>
        <dbReference type="SAM" id="Coils"/>
    </source>
</evidence>
<sequence>MKKTLSLLLVLAMVLTSFTAVFAADETEKTPGEILQEIGVLKGNAEGDLMLKKEVSRQDMIVLLSRLLGQEDEAKAFTGETTFKDIEDPYYVPYIAWAQANELTNGVAEGGEAFGFGRSVTQQEVLAFLLRALGYGFDEVEFENVAAKAAELKLIDDAKADLTVASTREVLAELSLKALKTKVKDSDKTLAEKLELTLPEASKLEVKEVAADNLKEVKVVFNKSVDEESAVDLNNYDLEDEDIEDAVYTAEDHTVILTVKDELENKEDYTLTIDGVKDDKTVLDVSKDFTALDNAVPEVVEVVGLGTKAVKVVMSEPINGAKASSFKIDGKTVSGTIQAAGRDIIVKTYSAISVGDHELTVGQLKDYNEFKSVESKHSFTVVEDKDAPEVSDAVATALERVVLTFSEDVDSTTVNTKTVYWKNGSTKVYPEEVKRLAGNKYAFTFEADDALPVYETTLYITGVKDYSGNTMADAEKAVKPSIDDSRPVVRSVDVDDSKTIIVKFSKPVNTDADDKASATNPNNYKITDSDDNKQAISGIKVDDSSNKVMKITLGKALDETEDYTIKISGIKDRNKYANYMVDYTESLGVKGINSPELTGVAIKNSGDDHTIYLYFSKDMDLDTVSNAENYLVEIDGTSNKLLSAIKGSEVEVVTSNGRTVKLTFELEDKDPTGVAGLGLKDTSGNTLKNYGKIVKPVEYKDVKISATAKSKTKIVVEFKTTDETKLALDPEKTKESAFMTDKTQDDVTINENKVTITLAKDLNADPNDNTLTIDPTNVYLYNETKLSDVLKTTNEIKFGKNGSNKIGDEISPSLIGVDDVDAKVNGENVDIVLTFDENLAAVNSATWRSDLIVEAVNATDDPDNSKLELAAVGTDAKQLILSVPISQIDAEETAFLIGVKENARFITDASTNLNLADETDPLLRTNVVKIEETREEKAEAAVKALEDAAKEDLKLEAKLVAAEKAVTDAKDAVAKISDADLKTKLTARITTAEKIVTDARAAFNKKADEDAVVAEAAKYNDTEVPNTVEIGDEITLITGEPNKDVKVSLEVIDGNDYLQVVDGKLILKRVAKGTDFIGKVKVSFEKGEAKDSKDITVTIKAQQ</sequence>
<gene>
    <name evidence="5" type="ORF">EQM13_02845</name>
</gene>
<feature type="domain" description="SLH" evidence="4">
    <location>
        <begin position="78"/>
        <end position="143"/>
    </location>
</feature>
<dbReference type="KEGG" id="spoa:EQM13_02845"/>
<name>A0A410Q9M5_9FIRM</name>
<dbReference type="Pfam" id="PF13205">
    <property type="entry name" value="Big_5"/>
    <property type="match status" value="3"/>
</dbReference>
<dbReference type="InterPro" id="IPR014755">
    <property type="entry name" value="Cu-Rt/internalin_Ig-like"/>
</dbReference>
<evidence type="ECO:0000259" key="4">
    <source>
        <dbReference type="PROSITE" id="PS51272"/>
    </source>
</evidence>
<dbReference type="EMBL" id="CP035282">
    <property type="protein sequence ID" value="QAT60588.1"/>
    <property type="molecule type" value="Genomic_DNA"/>
</dbReference>
<dbReference type="RefSeq" id="WP_128751902.1">
    <property type="nucleotide sequence ID" value="NZ_CP035282.1"/>
</dbReference>
<protein>
    <recommendedName>
        <fullName evidence="4">SLH domain-containing protein</fullName>
    </recommendedName>
</protein>
<feature type="signal peptide" evidence="3">
    <location>
        <begin position="1"/>
        <end position="23"/>
    </location>
</feature>
<evidence type="ECO:0000256" key="3">
    <source>
        <dbReference type="SAM" id="SignalP"/>
    </source>
</evidence>
<dbReference type="AlphaFoldDB" id="A0A410Q9M5"/>
<reference evidence="6" key="1">
    <citation type="submission" date="2019-01" db="EMBL/GenBank/DDBJ databases">
        <title>Draft genomes of a novel of Sporanaerobacter strains.</title>
        <authorList>
            <person name="Ma S."/>
        </authorList>
    </citation>
    <scope>NUCLEOTIDE SEQUENCE [LARGE SCALE GENOMIC DNA]</scope>
    <source>
        <strain evidence="6">NJN-17</strain>
    </source>
</reference>
<evidence type="ECO:0000313" key="6">
    <source>
        <dbReference type="Proteomes" id="UP000287969"/>
    </source>
</evidence>
<dbReference type="Proteomes" id="UP000287969">
    <property type="component" value="Chromosome"/>
</dbReference>